<comment type="similarity">
    <text evidence="2">Belongs to the GMC oxidoreductase family.</text>
</comment>
<evidence type="ECO:0000256" key="3">
    <source>
        <dbReference type="ARBA" id="ARBA00022630"/>
    </source>
</evidence>
<protein>
    <recommendedName>
        <fullName evidence="6">Glucose-methanol-choline oxidoreductase N-terminal domain-containing protein</fullName>
    </recommendedName>
</protein>
<evidence type="ECO:0000256" key="5">
    <source>
        <dbReference type="SAM" id="MobiDB-lite"/>
    </source>
</evidence>
<feature type="compositionally biased region" description="Polar residues" evidence="5">
    <location>
        <begin position="1147"/>
        <end position="1156"/>
    </location>
</feature>
<keyword evidence="3" id="KW-0285">Flavoprotein</keyword>
<dbReference type="EMBL" id="CAXLJM020000072">
    <property type="protein sequence ID" value="CAL8127841.1"/>
    <property type="molecule type" value="Genomic_DNA"/>
</dbReference>
<name>A0ABP1RGS3_9HEXA</name>
<feature type="region of interest" description="Disordered" evidence="5">
    <location>
        <begin position="731"/>
        <end position="813"/>
    </location>
</feature>
<evidence type="ECO:0000259" key="6">
    <source>
        <dbReference type="PROSITE" id="PS00624"/>
    </source>
</evidence>
<comment type="cofactor">
    <cofactor evidence="1">
        <name>FAD</name>
        <dbReference type="ChEBI" id="CHEBI:57692"/>
    </cofactor>
</comment>
<comment type="caution">
    <text evidence="7">The sequence shown here is derived from an EMBL/GenBank/DDBJ whole genome shotgun (WGS) entry which is preliminary data.</text>
</comment>
<evidence type="ECO:0000256" key="4">
    <source>
        <dbReference type="ARBA" id="ARBA00022827"/>
    </source>
</evidence>
<feature type="region of interest" description="Disordered" evidence="5">
    <location>
        <begin position="1084"/>
        <end position="1202"/>
    </location>
</feature>
<dbReference type="InterPro" id="IPR007867">
    <property type="entry name" value="GMC_OxRtase_C"/>
</dbReference>
<keyword evidence="8" id="KW-1185">Reference proteome</keyword>
<dbReference type="Gene3D" id="3.50.50.60">
    <property type="entry name" value="FAD/NAD(P)-binding domain"/>
    <property type="match status" value="1"/>
</dbReference>
<evidence type="ECO:0000313" key="8">
    <source>
        <dbReference type="Proteomes" id="UP001642540"/>
    </source>
</evidence>
<organism evidence="7 8">
    <name type="scientific">Orchesella dallaii</name>
    <dbReference type="NCBI Taxonomy" id="48710"/>
    <lineage>
        <taxon>Eukaryota</taxon>
        <taxon>Metazoa</taxon>
        <taxon>Ecdysozoa</taxon>
        <taxon>Arthropoda</taxon>
        <taxon>Hexapoda</taxon>
        <taxon>Collembola</taxon>
        <taxon>Entomobryomorpha</taxon>
        <taxon>Entomobryoidea</taxon>
        <taxon>Orchesellidae</taxon>
        <taxon>Orchesellinae</taxon>
        <taxon>Orchesella</taxon>
    </lineage>
</organism>
<dbReference type="Gene3D" id="3.30.560.10">
    <property type="entry name" value="Glucose Oxidase, domain 3"/>
    <property type="match status" value="1"/>
</dbReference>
<dbReference type="Pfam" id="PF00732">
    <property type="entry name" value="GMC_oxred_N"/>
    <property type="match status" value="1"/>
</dbReference>
<feature type="region of interest" description="Disordered" evidence="5">
    <location>
        <begin position="911"/>
        <end position="930"/>
    </location>
</feature>
<feature type="domain" description="Glucose-methanol-choline oxidoreductase N-terminal" evidence="6">
    <location>
        <begin position="308"/>
        <end position="322"/>
    </location>
</feature>
<proteinExistence type="inferred from homology"/>
<dbReference type="PANTHER" id="PTHR11552">
    <property type="entry name" value="GLUCOSE-METHANOL-CHOLINE GMC OXIDOREDUCTASE"/>
    <property type="match status" value="1"/>
</dbReference>
<gene>
    <name evidence="7" type="ORF">ODALV1_LOCUS21986</name>
</gene>
<dbReference type="PROSITE" id="PS00624">
    <property type="entry name" value="GMC_OXRED_2"/>
    <property type="match status" value="1"/>
</dbReference>
<evidence type="ECO:0000313" key="7">
    <source>
        <dbReference type="EMBL" id="CAL8127841.1"/>
    </source>
</evidence>
<keyword evidence="4" id="KW-0274">FAD</keyword>
<feature type="compositionally biased region" description="Pro residues" evidence="5">
    <location>
        <begin position="781"/>
        <end position="810"/>
    </location>
</feature>
<feature type="compositionally biased region" description="Basic residues" evidence="5">
    <location>
        <begin position="1180"/>
        <end position="1189"/>
    </location>
</feature>
<dbReference type="Proteomes" id="UP001642540">
    <property type="component" value="Unassembled WGS sequence"/>
</dbReference>
<dbReference type="Pfam" id="PF05199">
    <property type="entry name" value="GMC_oxred_C"/>
    <property type="match status" value="1"/>
</dbReference>
<feature type="region of interest" description="Disordered" evidence="5">
    <location>
        <begin position="650"/>
        <end position="669"/>
    </location>
</feature>
<reference evidence="7 8" key="1">
    <citation type="submission" date="2024-08" db="EMBL/GenBank/DDBJ databases">
        <authorList>
            <person name="Cucini C."/>
            <person name="Frati F."/>
        </authorList>
    </citation>
    <scope>NUCLEOTIDE SEQUENCE [LARGE SCALE GENOMIC DNA]</scope>
</reference>
<dbReference type="SUPFAM" id="SSF54373">
    <property type="entry name" value="FAD-linked reductases, C-terminal domain"/>
    <property type="match status" value="1"/>
</dbReference>
<dbReference type="InterPro" id="IPR000172">
    <property type="entry name" value="GMC_OxRdtase_N"/>
</dbReference>
<dbReference type="InterPro" id="IPR036188">
    <property type="entry name" value="FAD/NAD-bd_sf"/>
</dbReference>
<sequence>MGVFNTVRSGLNVLFTPVLYGVVASLAIQLATWEKGDKTQDKLGIKAELDKVDTFDFIVVGGGTAGSVVANRLSEYYTVLLLEAGGEPNPLVYVPGLASHLVNRPEVDWMHKTVAQKRSSTLAHFKRASWSAGKGMGGSGNLDYAMHLRGNRRDFDNWAKLVKDVGWGYEGMLPYFQRHENFVGNTTDPQAHAEGGELTIQLPAYRPLATEFVWAGKELGYPNVDLNGRFTEGFDELFYPIRRGEKQTTYKTFIEPIKKRQNLTIRKFATVSKLLLRKNDNGAYGLEYERHGKKYTAYAYRETILSAGSINSPKLLLVSGIGPKRHLEDVGVKPLVNLPVGRNLQDHLAVYVGPFFIKEPYSFLFDRDVTAKSFFEYGTYGTGPLTTTGFQAAGLISSSFAKHRGEKGWPDLQLLLHGVSVHANYATDMAHAYGLQEDTLKKYYKHAAGRHSFHIVVSLGRPYARGEIRLASRNPSAPLIIDPKYLEDPWDFDSKTMVEGVKRAIDIVEGTTKFQNLGGSFTHEVFPGCENVKFRSDDYWECYIRQYTVSLNNPVGTCTMGPMDSPHAVVDSELRVIGANNLRVVDASVMPSIVGAGTQAATIAIAEKGAEAIMDYWKKKKPESHEQYDNSEILETKLEIKAKTQPQAITPLPQAQPPPVKVTSQPAPQLLSSSPAQNIKEESVTIKNLQKQLGQIDVNVSQNQNWQNTLDSIAAFSKSIQQTYFKPLPIQTTAPTTTTTTTTTTMETPRTTTYKTSSSSTSSSPRRHQVQQSLFQTNPQSPVPIPTQTSPQPPPSLPPPPRSSPRPPPQHIIYALPSPKKIYTTLPPPTTSPPATTYRPQSFSTFTNESSAFSLNIPIFKAPQTYKPIFHSNSPAPVKIYNSAPNKLIQNIVKKEKEFVFRQRPQFIIPTTMPTTTTSAPTTTLPNPTTYRPVEIIQGQMLTGGSGYENLVDLPINVEYFNPNLQNLRQEDSTPVSTAPTITTTTLYPIIPAIEMRNPLETTTTRYITQTNPLQPQHIFLSGLQPFNLQDTSTATLFQAPTLATTTSTTSMIPPTLQTQLQSSSESSPIYYVVRKKNNEQNQHEIQHQNHHHHQERNPQHHRTRRPELRPHQPFMRKPPRGQGGGGGRHPRPPPPQRPPHHHHHQVMQSQAQRQVPTFALPPPHHHHHNNNRRPQAPQHHQHQNHHSYHTLVDDGSSQAHSFLPNRRMRKGQSEKVEMVQAIASPLFQQNVLNQLIPIQKK</sequence>
<dbReference type="InterPro" id="IPR012132">
    <property type="entry name" value="GMC_OxRdtase"/>
</dbReference>
<feature type="compositionally biased region" description="Basic residues" evidence="5">
    <location>
        <begin position="1089"/>
        <end position="1105"/>
    </location>
</feature>
<accession>A0ABP1RGS3</accession>
<evidence type="ECO:0000256" key="2">
    <source>
        <dbReference type="ARBA" id="ARBA00010790"/>
    </source>
</evidence>
<evidence type="ECO:0000256" key="1">
    <source>
        <dbReference type="ARBA" id="ARBA00001974"/>
    </source>
</evidence>
<dbReference type="PANTHER" id="PTHR11552:SF147">
    <property type="entry name" value="CHOLINE DEHYDROGENASE, MITOCHONDRIAL"/>
    <property type="match status" value="1"/>
</dbReference>
<feature type="compositionally biased region" description="Low complexity" evidence="5">
    <location>
        <begin position="732"/>
        <end position="764"/>
    </location>
</feature>
<dbReference type="SUPFAM" id="SSF51905">
    <property type="entry name" value="FAD/NAD(P)-binding domain"/>
    <property type="match status" value="1"/>
</dbReference>